<dbReference type="eggNOG" id="COG0607">
    <property type="taxonomic scope" value="Bacteria"/>
</dbReference>
<dbReference type="RefSeq" id="WP_013028285.1">
    <property type="nucleotide sequence ID" value="NC_013959.1"/>
</dbReference>
<dbReference type="InterPro" id="IPR001763">
    <property type="entry name" value="Rhodanese-like_dom"/>
</dbReference>
<dbReference type="InterPro" id="IPR036873">
    <property type="entry name" value="Rhodanese-like_dom_sf"/>
</dbReference>
<dbReference type="EMBL" id="CP001965">
    <property type="protein sequence ID" value="ADE10386.1"/>
    <property type="molecule type" value="Genomic_DNA"/>
</dbReference>
<keyword evidence="1" id="KW-0732">Signal</keyword>
<protein>
    <submittedName>
        <fullName evidence="3">Rhodanese domain protein</fullName>
    </submittedName>
</protein>
<evidence type="ECO:0000259" key="2">
    <source>
        <dbReference type="PROSITE" id="PS50206"/>
    </source>
</evidence>
<dbReference type="Gene3D" id="3.40.250.10">
    <property type="entry name" value="Rhodanese-like domain"/>
    <property type="match status" value="1"/>
</dbReference>
<proteinExistence type="predicted"/>
<reference evidence="3 4" key="1">
    <citation type="submission" date="2010-03" db="EMBL/GenBank/DDBJ databases">
        <title>Complete sequence of Sideroxydans lithotrophicus ES-1.</title>
        <authorList>
            <consortium name="US DOE Joint Genome Institute"/>
            <person name="Lucas S."/>
            <person name="Copeland A."/>
            <person name="Lapidus A."/>
            <person name="Cheng J.-F."/>
            <person name="Bruce D."/>
            <person name="Goodwin L."/>
            <person name="Pitluck S."/>
            <person name="Munk A.C."/>
            <person name="Detter J.C."/>
            <person name="Han C."/>
            <person name="Tapia R."/>
            <person name="Larimer F."/>
            <person name="Land M."/>
            <person name="Hauser L."/>
            <person name="Kyrpides N."/>
            <person name="Ivanova N."/>
            <person name="Emerson D."/>
            <person name="Woyke T."/>
        </authorList>
    </citation>
    <scope>NUCLEOTIDE SEQUENCE [LARGE SCALE GENOMIC DNA]</scope>
    <source>
        <strain evidence="3 4">ES-1</strain>
    </source>
</reference>
<sequence precursor="true">MKLKKIFWTLAIIVGAALVVQQLQAADGIDAKQALSMEKQGALLLDVREPEEYKAVHAPNAKLIPLGQLGSRLPEIAAYKDKPIVVMCRSGRRSAMAVSQLRDAGYTQVSNVKGGIQAWEHDGLEVVKM</sequence>
<dbReference type="Pfam" id="PF00581">
    <property type="entry name" value="Rhodanese"/>
    <property type="match status" value="1"/>
</dbReference>
<dbReference type="FunFam" id="3.40.250.10:FF:000049">
    <property type="entry name" value="Phage shock protein E"/>
    <property type="match status" value="1"/>
</dbReference>
<dbReference type="OrthoDB" id="1445766at2"/>
<dbReference type="SUPFAM" id="SSF52821">
    <property type="entry name" value="Rhodanese/Cell cycle control phosphatase"/>
    <property type="match status" value="1"/>
</dbReference>
<dbReference type="STRING" id="580332.Slit_0144"/>
<evidence type="ECO:0000313" key="3">
    <source>
        <dbReference type="EMBL" id="ADE10386.1"/>
    </source>
</evidence>
<dbReference type="HOGENOM" id="CLU_089574_1_5_4"/>
<dbReference type="PROSITE" id="PS50206">
    <property type="entry name" value="RHODANESE_3"/>
    <property type="match status" value="1"/>
</dbReference>
<dbReference type="PANTHER" id="PTHR43031:SF18">
    <property type="entry name" value="RHODANESE-RELATED SULFURTRANSFERASES"/>
    <property type="match status" value="1"/>
</dbReference>
<feature type="chain" id="PRO_5003069619" evidence="1">
    <location>
        <begin position="26"/>
        <end position="129"/>
    </location>
</feature>
<dbReference type="Proteomes" id="UP000001625">
    <property type="component" value="Chromosome"/>
</dbReference>
<dbReference type="InterPro" id="IPR050229">
    <property type="entry name" value="GlpE_sulfurtransferase"/>
</dbReference>
<dbReference type="KEGG" id="slt:Slit_0144"/>
<name>D5CU51_SIDLE</name>
<dbReference type="PANTHER" id="PTHR43031">
    <property type="entry name" value="FAD-DEPENDENT OXIDOREDUCTASE"/>
    <property type="match status" value="1"/>
</dbReference>
<feature type="domain" description="Rhodanese" evidence="2">
    <location>
        <begin position="38"/>
        <end position="128"/>
    </location>
</feature>
<evidence type="ECO:0000256" key="1">
    <source>
        <dbReference type="SAM" id="SignalP"/>
    </source>
</evidence>
<gene>
    <name evidence="3" type="ordered locus">Slit_0144</name>
</gene>
<dbReference type="SMART" id="SM00450">
    <property type="entry name" value="RHOD"/>
    <property type="match status" value="1"/>
</dbReference>
<dbReference type="CDD" id="cd00158">
    <property type="entry name" value="RHOD"/>
    <property type="match status" value="1"/>
</dbReference>
<evidence type="ECO:0000313" key="4">
    <source>
        <dbReference type="Proteomes" id="UP000001625"/>
    </source>
</evidence>
<accession>D5CU51</accession>
<keyword evidence="4" id="KW-1185">Reference proteome</keyword>
<dbReference type="AlphaFoldDB" id="D5CU51"/>
<organism evidence="3 4">
    <name type="scientific">Sideroxydans lithotrophicus (strain ES-1)</name>
    <dbReference type="NCBI Taxonomy" id="580332"/>
    <lineage>
        <taxon>Bacteria</taxon>
        <taxon>Pseudomonadati</taxon>
        <taxon>Pseudomonadota</taxon>
        <taxon>Betaproteobacteria</taxon>
        <taxon>Nitrosomonadales</taxon>
        <taxon>Gallionellaceae</taxon>
        <taxon>Sideroxydans</taxon>
    </lineage>
</organism>
<feature type="signal peptide" evidence="1">
    <location>
        <begin position="1"/>
        <end position="25"/>
    </location>
</feature>